<dbReference type="InterPro" id="IPR038408">
    <property type="entry name" value="GNK2_sf"/>
</dbReference>
<dbReference type="Pfam" id="PF01657">
    <property type="entry name" value="Stress-antifung"/>
    <property type="match status" value="1"/>
</dbReference>
<feature type="chain" id="PRO_5025372403" evidence="3">
    <location>
        <begin position="21"/>
        <end position="114"/>
    </location>
</feature>
<sequence length="114" mass="12274">MVQTSVVFLVFMLSLAICHADRNLNSALQCSGADNYTSESSFRVNLDNLLGLLTEKGASSNGFLKTAVGRKSGKIYGLMQCRGDVSAENCANCTRESVAVACVIAPRAKRFWFG</sequence>
<evidence type="ECO:0000313" key="6">
    <source>
        <dbReference type="Proteomes" id="UP000436088"/>
    </source>
</evidence>
<evidence type="ECO:0000256" key="1">
    <source>
        <dbReference type="ARBA" id="ARBA00022729"/>
    </source>
</evidence>
<keyword evidence="5" id="KW-0808">Transferase</keyword>
<proteinExistence type="predicted"/>
<dbReference type="EMBL" id="VEPZ02000867">
    <property type="protein sequence ID" value="KAE8714927.1"/>
    <property type="molecule type" value="Genomic_DNA"/>
</dbReference>
<dbReference type="Proteomes" id="UP000436088">
    <property type="component" value="Unassembled WGS sequence"/>
</dbReference>
<evidence type="ECO:0000313" key="5">
    <source>
        <dbReference type="EMBL" id="KAE8714927.1"/>
    </source>
</evidence>
<keyword evidence="5" id="KW-0418">Kinase</keyword>
<dbReference type="AlphaFoldDB" id="A0A6A3BFR5"/>
<dbReference type="GO" id="GO:0016301">
    <property type="term" value="F:kinase activity"/>
    <property type="evidence" value="ECO:0007669"/>
    <property type="project" value="UniProtKB-KW"/>
</dbReference>
<keyword evidence="6" id="KW-1185">Reference proteome</keyword>
<accession>A0A6A3BFR5</accession>
<evidence type="ECO:0000256" key="2">
    <source>
        <dbReference type="ARBA" id="ARBA00022737"/>
    </source>
</evidence>
<dbReference type="PANTHER" id="PTHR32099">
    <property type="entry name" value="CYSTEINE-RICH REPEAT SECRETORY PROTEIN"/>
    <property type="match status" value="1"/>
</dbReference>
<evidence type="ECO:0000259" key="4">
    <source>
        <dbReference type="PROSITE" id="PS51473"/>
    </source>
</evidence>
<dbReference type="GO" id="GO:0030246">
    <property type="term" value="F:carbohydrate binding"/>
    <property type="evidence" value="ECO:0007669"/>
    <property type="project" value="UniProtKB-KW"/>
</dbReference>
<dbReference type="InterPro" id="IPR002902">
    <property type="entry name" value="GNK2"/>
</dbReference>
<evidence type="ECO:0000256" key="3">
    <source>
        <dbReference type="SAM" id="SignalP"/>
    </source>
</evidence>
<dbReference type="Gene3D" id="3.30.430.20">
    <property type="entry name" value="Gnk2 domain, C-X8-C-X2-C motif"/>
    <property type="match status" value="1"/>
</dbReference>
<name>A0A6A3BFR5_HIBSY</name>
<keyword evidence="2" id="KW-0677">Repeat</keyword>
<keyword evidence="1 3" id="KW-0732">Signal</keyword>
<protein>
    <submittedName>
        <fullName evidence="5">S-locus lectin protein kinase family protein</fullName>
    </submittedName>
</protein>
<feature type="domain" description="Gnk2-homologous" evidence="4">
    <location>
        <begin position="24"/>
        <end position="114"/>
    </location>
</feature>
<gene>
    <name evidence="5" type="ORF">F3Y22_tig00110187pilonHSYRG00273</name>
</gene>
<dbReference type="CDD" id="cd23509">
    <property type="entry name" value="Gnk2-like"/>
    <property type="match status" value="1"/>
</dbReference>
<dbReference type="PROSITE" id="PS51473">
    <property type="entry name" value="GNK2"/>
    <property type="match status" value="1"/>
</dbReference>
<comment type="caution">
    <text evidence="5">The sequence shown here is derived from an EMBL/GenBank/DDBJ whole genome shotgun (WGS) entry which is preliminary data.</text>
</comment>
<reference evidence="5" key="1">
    <citation type="submission" date="2019-09" db="EMBL/GenBank/DDBJ databases">
        <title>Draft genome information of white flower Hibiscus syriacus.</title>
        <authorList>
            <person name="Kim Y.-M."/>
        </authorList>
    </citation>
    <scope>NUCLEOTIDE SEQUENCE [LARGE SCALE GENOMIC DNA]</scope>
    <source>
        <strain evidence="5">YM2019G1</strain>
    </source>
</reference>
<organism evidence="5 6">
    <name type="scientific">Hibiscus syriacus</name>
    <name type="common">Rose of Sharon</name>
    <dbReference type="NCBI Taxonomy" id="106335"/>
    <lineage>
        <taxon>Eukaryota</taxon>
        <taxon>Viridiplantae</taxon>
        <taxon>Streptophyta</taxon>
        <taxon>Embryophyta</taxon>
        <taxon>Tracheophyta</taxon>
        <taxon>Spermatophyta</taxon>
        <taxon>Magnoliopsida</taxon>
        <taxon>eudicotyledons</taxon>
        <taxon>Gunneridae</taxon>
        <taxon>Pentapetalae</taxon>
        <taxon>rosids</taxon>
        <taxon>malvids</taxon>
        <taxon>Malvales</taxon>
        <taxon>Malvaceae</taxon>
        <taxon>Malvoideae</taxon>
        <taxon>Hibiscus</taxon>
    </lineage>
</organism>
<feature type="signal peptide" evidence="3">
    <location>
        <begin position="1"/>
        <end position="20"/>
    </location>
</feature>
<dbReference type="PANTHER" id="PTHR32099:SF30">
    <property type="entry name" value="OS03G0564600 PROTEIN"/>
    <property type="match status" value="1"/>
</dbReference>